<dbReference type="InterPro" id="IPR050177">
    <property type="entry name" value="Lipid_A_modif_metabolic_enz"/>
</dbReference>
<feature type="domain" description="NAD-dependent epimerase/dehydratase" evidence="1">
    <location>
        <begin position="2"/>
        <end position="233"/>
    </location>
</feature>
<dbReference type="CDD" id="cd08946">
    <property type="entry name" value="SDR_e"/>
    <property type="match status" value="1"/>
</dbReference>
<dbReference type="InterPro" id="IPR036291">
    <property type="entry name" value="NAD(P)-bd_dom_sf"/>
</dbReference>
<reference evidence="2 3" key="1">
    <citation type="submission" date="2017-02" db="EMBL/GenBank/DDBJ databases">
        <authorList>
            <person name="Peterson S.W."/>
        </authorList>
    </citation>
    <scope>NUCLEOTIDE SEQUENCE [LARGE SCALE GENOMIC DNA]</scope>
    <source>
        <strain evidence="2 3">DSM 22899</strain>
    </source>
</reference>
<dbReference type="AlphaFoldDB" id="A0A1T5A767"/>
<dbReference type="Pfam" id="PF01370">
    <property type="entry name" value="Epimerase"/>
    <property type="match status" value="1"/>
</dbReference>
<sequence length="360" mass="39893">MGYVGPGVIYRLRNAFPTATLIGYDMGYFASCITNADVLPECKLNQQIFGDVRSLSPDVLTAIDAVVHLAAISNDPMGLAYHDVTLDVNYRATIAIATLAKQAGVRHFVFASSCSIYGFADGADKVETDDLNPLTTYAQSKVQSEQALASLADEQFTVTSLRFATACGMSDRLRLDLVLNDFVANAVLKRHIKIMSDGSPWRPLIHVSDMARAIEWAVCRPATNGGDFLAINVGSNAWNYQVKALAQAVANIIPDTTISINSDAVPDKRSYRVNFDKFAELAPDHQPVFTLKETIIELVEGLVSLDFKSYDIYQSPLIRLRVLNKLQIEERLNADLTWTNHNPPRFETNLVYHDFQRNQA</sequence>
<name>A0A1T5A767_9SPHI</name>
<dbReference type="STRING" id="623280.SAMN05660226_00652"/>
<dbReference type="SUPFAM" id="SSF51735">
    <property type="entry name" value="NAD(P)-binding Rossmann-fold domains"/>
    <property type="match status" value="1"/>
</dbReference>
<dbReference type="PANTHER" id="PTHR43245">
    <property type="entry name" value="BIFUNCTIONAL POLYMYXIN RESISTANCE PROTEIN ARNA"/>
    <property type="match status" value="1"/>
</dbReference>
<dbReference type="Proteomes" id="UP000190541">
    <property type="component" value="Unassembled WGS sequence"/>
</dbReference>
<keyword evidence="3" id="KW-1185">Reference proteome</keyword>
<dbReference type="PANTHER" id="PTHR43245:SF23">
    <property type="entry name" value="NAD(P)-BINDING DOMAIN-CONTAINING PROTEIN"/>
    <property type="match status" value="1"/>
</dbReference>
<dbReference type="InterPro" id="IPR001509">
    <property type="entry name" value="Epimerase_deHydtase"/>
</dbReference>
<accession>A0A1T5A767</accession>
<evidence type="ECO:0000259" key="1">
    <source>
        <dbReference type="Pfam" id="PF01370"/>
    </source>
</evidence>
<dbReference type="Gene3D" id="3.40.50.720">
    <property type="entry name" value="NAD(P)-binding Rossmann-like Domain"/>
    <property type="match status" value="1"/>
</dbReference>
<dbReference type="EMBL" id="FUYS01000001">
    <property type="protein sequence ID" value="SKB30699.1"/>
    <property type="molecule type" value="Genomic_DNA"/>
</dbReference>
<evidence type="ECO:0000313" key="2">
    <source>
        <dbReference type="EMBL" id="SKB30699.1"/>
    </source>
</evidence>
<proteinExistence type="predicted"/>
<organism evidence="2 3">
    <name type="scientific">Parapedobacter luteus</name>
    <dbReference type="NCBI Taxonomy" id="623280"/>
    <lineage>
        <taxon>Bacteria</taxon>
        <taxon>Pseudomonadati</taxon>
        <taxon>Bacteroidota</taxon>
        <taxon>Sphingobacteriia</taxon>
        <taxon>Sphingobacteriales</taxon>
        <taxon>Sphingobacteriaceae</taxon>
        <taxon>Parapedobacter</taxon>
    </lineage>
</organism>
<protein>
    <submittedName>
        <fullName evidence="2">Nucleoside-diphosphate-sugar epimerase</fullName>
    </submittedName>
</protein>
<gene>
    <name evidence="2" type="ORF">SAMN05660226_00652</name>
</gene>
<evidence type="ECO:0000313" key="3">
    <source>
        <dbReference type="Proteomes" id="UP000190541"/>
    </source>
</evidence>